<evidence type="ECO:0000313" key="4">
    <source>
        <dbReference type="Proteomes" id="UP000199681"/>
    </source>
</evidence>
<dbReference type="Proteomes" id="UP000199681">
    <property type="component" value="Unassembled WGS sequence"/>
</dbReference>
<dbReference type="Proteomes" id="UP000297963">
    <property type="component" value="Unassembled WGS sequence"/>
</dbReference>
<comment type="caution">
    <text evidence="3">The sequence shown here is derived from an EMBL/GenBank/DDBJ whole genome shotgun (WGS) entry which is preliminary data.</text>
</comment>
<accession>A0A1I3EDV8</accession>
<evidence type="ECO:0000313" key="5">
    <source>
        <dbReference type="Proteomes" id="UP000297963"/>
    </source>
</evidence>
<evidence type="ECO:0000256" key="1">
    <source>
        <dbReference type="SAM" id="Phobius"/>
    </source>
</evidence>
<reference evidence="3 5" key="2">
    <citation type="submission" date="2019-03" db="EMBL/GenBank/DDBJ databases">
        <title>Genomics of glacier-inhabiting Cryobacterium strains.</title>
        <authorList>
            <person name="Liu Q."/>
            <person name="Xin Y.-H."/>
        </authorList>
    </citation>
    <scope>NUCLEOTIDE SEQUENCE [LARGE SCALE GENOMIC DNA]</scope>
    <source>
        <strain evidence="3 5">Hh34</strain>
    </source>
</reference>
<keyword evidence="4" id="KW-1185">Reference proteome</keyword>
<evidence type="ECO:0000313" key="2">
    <source>
        <dbReference type="EMBL" id="SFH97170.1"/>
    </source>
</evidence>
<feature type="transmembrane region" description="Helical" evidence="1">
    <location>
        <begin position="37"/>
        <end position="58"/>
    </location>
</feature>
<evidence type="ECO:0000313" key="3">
    <source>
        <dbReference type="EMBL" id="TFB83363.1"/>
    </source>
</evidence>
<gene>
    <name evidence="3" type="ORF">E3O11_11020</name>
    <name evidence="2" type="ORF">SAMN05216274_1253</name>
</gene>
<keyword evidence="1" id="KW-0812">Transmembrane</keyword>
<proteinExistence type="predicted"/>
<keyword evidence="1" id="KW-0472">Membrane</keyword>
<sequence>MKHRSNRRELVYGGEPRANLLPLELKAKRKGKMLRRIILAASAGVVFFMAASIGAVSVQAGVAQADLAHAEARTNELLLESAKYSQVRSVQAQIDLTAAARTVGTKTEIDWRAYLAEVRVILPSVVTIDAVTIDSGSPWEDYAQSTVALHNPRVATLTLSLTSPSLPAVPQWLTNLKMLPGFADASLGSITRSESGTYVVDIEININADARANRVGGGN</sequence>
<dbReference type="EMBL" id="SOFE01000022">
    <property type="protein sequence ID" value="TFB83363.1"/>
    <property type="molecule type" value="Genomic_DNA"/>
</dbReference>
<reference evidence="2 4" key="1">
    <citation type="submission" date="2016-10" db="EMBL/GenBank/DDBJ databases">
        <authorList>
            <person name="Varghese N."/>
            <person name="Submissions S."/>
        </authorList>
    </citation>
    <scope>NUCLEOTIDE SEQUENCE [LARGE SCALE GENOMIC DNA]</scope>
    <source>
        <strain evidence="2 4">GMCC 1.11211</strain>
    </source>
</reference>
<organism evidence="3 5">
    <name type="scientific">Cryobacterium levicorallinum</name>
    <dbReference type="NCBI Taxonomy" id="995038"/>
    <lineage>
        <taxon>Bacteria</taxon>
        <taxon>Bacillati</taxon>
        <taxon>Actinomycetota</taxon>
        <taxon>Actinomycetes</taxon>
        <taxon>Micrococcales</taxon>
        <taxon>Microbacteriaceae</taxon>
        <taxon>Cryobacterium</taxon>
    </lineage>
</organism>
<dbReference type="RefSeq" id="WP_092452937.1">
    <property type="nucleotide sequence ID" value="NZ_BKAC01000031.1"/>
</dbReference>
<keyword evidence="1" id="KW-1133">Transmembrane helix</keyword>
<dbReference type="STRING" id="995038.SAMN05216274_1253"/>
<name>A0A1I3EDV8_9MICO</name>
<evidence type="ECO:0008006" key="6">
    <source>
        <dbReference type="Google" id="ProtNLM"/>
    </source>
</evidence>
<dbReference type="AlphaFoldDB" id="A0A1I3EDV8"/>
<dbReference type="EMBL" id="FOPW01000025">
    <property type="protein sequence ID" value="SFH97170.1"/>
    <property type="molecule type" value="Genomic_DNA"/>
</dbReference>
<protein>
    <recommendedName>
        <fullName evidence="6">Tfp pilus assembly protein PilN</fullName>
    </recommendedName>
</protein>